<protein>
    <submittedName>
        <fullName evidence="1">Uncharacterized protein</fullName>
    </submittedName>
</protein>
<evidence type="ECO:0000313" key="2">
    <source>
        <dbReference type="Proteomes" id="UP001180020"/>
    </source>
</evidence>
<accession>A0AAV9D3K8</accession>
<gene>
    <name evidence="1" type="ORF">QJS10_CPB15g00796</name>
</gene>
<dbReference type="PANTHER" id="PTHR34193">
    <property type="entry name" value="OS11G0199801 PROTEIN"/>
    <property type="match status" value="1"/>
</dbReference>
<reference evidence="1" key="2">
    <citation type="submission" date="2023-06" db="EMBL/GenBank/DDBJ databases">
        <authorList>
            <person name="Ma L."/>
            <person name="Liu K.-W."/>
            <person name="Li Z."/>
            <person name="Hsiao Y.-Y."/>
            <person name="Qi Y."/>
            <person name="Fu T."/>
            <person name="Tang G."/>
            <person name="Zhang D."/>
            <person name="Sun W.-H."/>
            <person name="Liu D.-K."/>
            <person name="Li Y."/>
            <person name="Chen G.-Z."/>
            <person name="Liu X.-D."/>
            <person name="Liao X.-Y."/>
            <person name="Jiang Y.-T."/>
            <person name="Yu X."/>
            <person name="Hao Y."/>
            <person name="Huang J."/>
            <person name="Zhao X.-W."/>
            <person name="Ke S."/>
            <person name="Chen Y.-Y."/>
            <person name="Wu W.-L."/>
            <person name="Hsu J.-L."/>
            <person name="Lin Y.-F."/>
            <person name="Huang M.-D."/>
            <person name="Li C.-Y."/>
            <person name="Huang L."/>
            <person name="Wang Z.-W."/>
            <person name="Zhao X."/>
            <person name="Zhong W.-Y."/>
            <person name="Peng D.-H."/>
            <person name="Ahmad S."/>
            <person name="Lan S."/>
            <person name="Zhang J.-S."/>
            <person name="Tsai W.-C."/>
            <person name="Van De Peer Y."/>
            <person name="Liu Z.-J."/>
        </authorList>
    </citation>
    <scope>NUCLEOTIDE SEQUENCE</scope>
    <source>
        <strain evidence="1">CP</strain>
        <tissue evidence="1">Leaves</tissue>
    </source>
</reference>
<comment type="caution">
    <text evidence="1">The sequence shown here is derived from an EMBL/GenBank/DDBJ whole genome shotgun (WGS) entry which is preliminary data.</text>
</comment>
<organism evidence="1 2">
    <name type="scientific">Acorus calamus</name>
    <name type="common">Sweet flag</name>
    <dbReference type="NCBI Taxonomy" id="4465"/>
    <lineage>
        <taxon>Eukaryota</taxon>
        <taxon>Viridiplantae</taxon>
        <taxon>Streptophyta</taxon>
        <taxon>Embryophyta</taxon>
        <taxon>Tracheophyta</taxon>
        <taxon>Spermatophyta</taxon>
        <taxon>Magnoliopsida</taxon>
        <taxon>Liliopsida</taxon>
        <taxon>Acoraceae</taxon>
        <taxon>Acorus</taxon>
    </lineage>
</organism>
<dbReference type="Proteomes" id="UP001180020">
    <property type="component" value="Unassembled WGS sequence"/>
</dbReference>
<sequence length="137" mass="15569">MFIIESEINIPSPITSTKLWFPGRTGKGFSVQPLSERAQEIAKKQEELIRLLRDLPESDYELSLTGLVENDSVDVSVDEGKKKVSKKAVKPKKKISRSSSTDGVLLNMFVPLSMTRRLNGSKRSPIDRTKRYWFLLD</sequence>
<dbReference type="EMBL" id="JAUJYO010000015">
    <property type="protein sequence ID" value="KAK1295918.1"/>
    <property type="molecule type" value="Genomic_DNA"/>
</dbReference>
<proteinExistence type="predicted"/>
<dbReference type="PANTHER" id="PTHR34193:SF1">
    <property type="entry name" value="EXPRESSED PROTEIN"/>
    <property type="match status" value="1"/>
</dbReference>
<name>A0AAV9D3K8_ACOCL</name>
<keyword evidence="2" id="KW-1185">Reference proteome</keyword>
<reference evidence="1" key="1">
    <citation type="journal article" date="2023" name="Nat. Commun.">
        <title>Diploid and tetraploid genomes of Acorus and the evolution of monocots.</title>
        <authorList>
            <person name="Ma L."/>
            <person name="Liu K.W."/>
            <person name="Li Z."/>
            <person name="Hsiao Y.Y."/>
            <person name="Qi Y."/>
            <person name="Fu T."/>
            <person name="Tang G.D."/>
            <person name="Zhang D."/>
            <person name="Sun W.H."/>
            <person name="Liu D.K."/>
            <person name="Li Y."/>
            <person name="Chen G.Z."/>
            <person name="Liu X.D."/>
            <person name="Liao X.Y."/>
            <person name="Jiang Y.T."/>
            <person name="Yu X."/>
            <person name="Hao Y."/>
            <person name="Huang J."/>
            <person name="Zhao X.W."/>
            <person name="Ke S."/>
            <person name="Chen Y.Y."/>
            <person name="Wu W.L."/>
            <person name="Hsu J.L."/>
            <person name="Lin Y.F."/>
            <person name="Huang M.D."/>
            <person name="Li C.Y."/>
            <person name="Huang L."/>
            <person name="Wang Z.W."/>
            <person name="Zhao X."/>
            <person name="Zhong W.Y."/>
            <person name="Peng D.H."/>
            <person name="Ahmad S."/>
            <person name="Lan S."/>
            <person name="Zhang J.S."/>
            <person name="Tsai W.C."/>
            <person name="Van de Peer Y."/>
            <person name="Liu Z.J."/>
        </authorList>
    </citation>
    <scope>NUCLEOTIDE SEQUENCE</scope>
    <source>
        <strain evidence="1">CP</strain>
    </source>
</reference>
<dbReference type="AlphaFoldDB" id="A0AAV9D3K8"/>
<evidence type="ECO:0000313" key="1">
    <source>
        <dbReference type="EMBL" id="KAK1295918.1"/>
    </source>
</evidence>